<feature type="transmembrane region" description="Helical" evidence="5">
    <location>
        <begin position="107"/>
        <end position="128"/>
    </location>
</feature>
<keyword evidence="6" id="KW-0378">Hydrolase</keyword>
<dbReference type="EC" id="3.4.21.-" evidence="6"/>
<comment type="subcellular location">
    <subcellularLocation>
        <location evidence="1">Membrane</location>
        <topology evidence="1">Multi-pass membrane protein</topology>
    </subcellularLocation>
</comment>
<gene>
    <name evidence="6" type="ORF">ABEG17_10135</name>
</gene>
<dbReference type="GO" id="GO:0004252">
    <property type="term" value="F:serine-type endopeptidase activity"/>
    <property type="evidence" value="ECO:0007669"/>
    <property type="project" value="InterPro"/>
</dbReference>
<dbReference type="InterPro" id="IPR003825">
    <property type="entry name" value="Colicin-V_CvpA"/>
</dbReference>
<name>A0AAU7JNY0_9MICO</name>
<keyword evidence="4 5" id="KW-0472">Membrane</keyword>
<dbReference type="RefSeq" id="WP_406829351.1">
    <property type="nucleotide sequence ID" value="NZ_CP157483.1"/>
</dbReference>
<evidence type="ECO:0000256" key="3">
    <source>
        <dbReference type="ARBA" id="ARBA00022989"/>
    </source>
</evidence>
<evidence type="ECO:0000256" key="2">
    <source>
        <dbReference type="ARBA" id="ARBA00022692"/>
    </source>
</evidence>
<dbReference type="GO" id="GO:0009403">
    <property type="term" value="P:toxin biosynthetic process"/>
    <property type="evidence" value="ECO:0007669"/>
    <property type="project" value="InterPro"/>
</dbReference>
<dbReference type="InterPro" id="IPR009003">
    <property type="entry name" value="Peptidase_S1_PA"/>
</dbReference>
<evidence type="ECO:0000256" key="5">
    <source>
        <dbReference type="SAM" id="Phobius"/>
    </source>
</evidence>
<dbReference type="NCBIfam" id="NF033740">
    <property type="entry name" value="MarP_fam_protase"/>
    <property type="match status" value="1"/>
</dbReference>
<dbReference type="GO" id="GO:0016020">
    <property type="term" value="C:membrane"/>
    <property type="evidence" value="ECO:0007669"/>
    <property type="project" value="UniProtKB-SubCell"/>
</dbReference>
<dbReference type="PANTHER" id="PTHR43019">
    <property type="entry name" value="SERINE ENDOPROTEASE DEGS"/>
    <property type="match status" value="1"/>
</dbReference>
<dbReference type="Pfam" id="PF13365">
    <property type="entry name" value="Trypsin_2"/>
    <property type="match status" value="1"/>
</dbReference>
<dbReference type="InterPro" id="IPR043504">
    <property type="entry name" value="Peptidase_S1_PA_chymotrypsin"/>
</dbReference>
<keyword evidence="2 5" id="KW-0812">Transmembrane</keyword>
<dbReference type="PANTHER" id="PTHR43019:SF23">
    <property type="entry name" value="PROTEASE DO-LIKE 5, CHLOROPLASTIC"/>
    <property type="match status" value="1"/>
</dbReference>
<dbReference type="InterPro" id="IPR047680">
    <property type="entry name" value="MarP-like"/>
</dbReference>
<dbReference type="Pfam" id="PF02674">
    <property type="entry name" value="Colicin_V"/>
    <property type="match status" value="1"/>
</dbReference>
<feature type="transmembrane region" description="Helical" evidence="5">
    <location>
        <begin position="64"/>
        <end position="87"/>
    </location>
</feature>
<protein>
    <submittedName>
        <fullName evidence="6">MarP family serine protease</fullName>
        <ecNumber evidence="6">3.4.21.-</ecNumber>
    </submittedName>
</protein>
<evidence type="ECO:0000256" key="4">
    <source>
        <dbReference type="ARBA" id="ARBA00023136"/>
    </source>
</evidence>
<evidence type="ECO:0000256" key="1">
    <source>
        <dbReference type="ARBA" id="ARBA00004141"/>
    </source>
</evidence>
<sequence length="403" mass="41521">MFLGLSVLDLLLIVLLLSYAVTGYRQGLVVSVLSLAGFLTGGAIAMWLLPIAIGSWADLQSSPLLRTVVLIAGVFILASAGQAVAVAVGGTLRSHLKVKPAQWFDSVLGAIAVVVSASVLVWFIAGALRGGAPAPIAKAIGESRVLSTIDSVVPPETSRLFAGFREVLDREGFPRVFDGLEAERIAPVDPPDDAVAQSAGVRAAASSVIKITGVATSCNRGQEGSGWVVAPERVVTNAHVVAGMERATLRIRGTGRSYAGRVVLFDARRDLAVLAVPGLPAAPLPQGPDLARGDDGVVAGFPLDGPYQLDAARVREIVDARGSDIYGQPGTNREVYSLYAKVRPGNSGGPLLSPDGKVVGVIFAKSLDDASTGYALTMDEARPVLDAAANASNPVDTGACVAG</sequence>
<accession>A0AAU7JNY0</accession>
<dbReference type="InterPro" id="IPR001940">
    <property type="entry name" value="Peptidase_S1C"/>
</dbReference>
<dbReference type="GO" id="GO:0006508">
    <property type="term" value="P:proteolysis"/>
    <property type="evidence" value="ECO:0007669"/>
    <property type="project" value="UniProtKB-KW"/>
</dbReference>
<reference evidence="6" key="1">
    <citation type="submission" date="2024-05" db="EMBL/GenBank/DDBJ databases">
        <authorList>
            <person name="Kim S."/>
            <person name="Heo J."/>
            <person name="Choi H."/>
            <person name="Choi Y."/>
            <person name="Kwon S.-W."/>
            <person name="Kim Y."/>
        </authorList>
    </citation>
    <scope>NUCLEOTIDE SEQUENCE</scope>
    <source>
        <strain evidence="6">KACC 23699</strain>
    </source>
</reference>
<dbReference type="Gene3D" id="2.40.10.10">
    <property type="entry name" value="Trypsin-like serine proteases"/>
    <property type="match status" value="2"/>
</dbReference>
<dbReference type="EMBL" id="CP157483">
    <property type="protein sequence ID" value="XBO41952.1"/>
    <property type="molecule type" value="Genomic_DNA"/>
</dbReference>
<feature type="transmembrane region" description="Helical" evidence="5">
    <location>
        <begin position="30"/>
        <end position="52"/>
    </location>
</feature>
<keyword evidence="6" id="KW-0645">Protease</keyword>
<dbReference type="SUPFAM" id="SSF50494">
    <property type="entry name" value="Trypsin-like serine proteases"/>
    <property type="match status" value="1"/>
</dbReference>
<proteinExistence type="predicted"/>
<evidence type="ECO:0000313" key="6">
    <source>
        <dbReference type="EMBL" id="XBO41952.1"/>
    </source>
</evidence>
<dbReference type="AlphaFoldDB" id="A0AAU7JNY0"/>
<dbReference type="PRINTS" id="PR00834">
    <property type="entry name" value="PROTEASES2C"/>
</dbReference>
<keyword evidence="3 5" id="KW-1133">Transmembrane helix</keyword>
<organism evidence="6">
    <name type="scientific">Pedococcus sp. KACC 23699</name>
    <dbReference type="NCBI Taxonomy" id="3149228"/>
    <lineage>
        <taxon>Bacteria</taxon>
        <taxon>Bacillati</taxon>
        <taxon>Actinomycetota</taxon>
        <taxon>Actinomycetes</taxon>
        <taxon>Micrococcales</taxon>
        <taxon>Intrasporangiaceae</taxon>
        <taxon>Pedococcus</taxon>
    </lineage>
</organism>